<reference evidence="3 4" key="1">
    <citation type="submission" date="2019-07" db="EMBL/GenBank/DDBJ databases">
        <title>Lentzea xizangensis sp. nov., isolated from Qinghai-Tibetan Plateau Soils.</title>
        <authorList>
            <person name="Huang J."/>
        </authorList>
    </citation>
    <scope>NUCLEOTIDE SEQUENCE [LARGE SCALE GENOMIC DNA]</scope>
    <source>
        <strain evidence="3 4">FXJ1.1311</strain>
    </source>
</reference>
<organism evidence="3 4">
    <name type="scientific">Lentzea tibetensis</name>
    <dbReference type="NCBI Taxonomy" id="2591470"/>
    <lineage>
        <taxon>Bacteria</taxon>
        <taxon>Bacillati</taxon>
        <taxon>Actinomycetota</taxon>
        <taxon>Actinomycetes</taxon>
        <taxon>Pseudonocardiales</taxon>
        <taxon>Pseudonocardiaceae</taxon>
        <taxon>Lentzea</taxon>
    </lineage>
</organism>
<dbReference type="SMART" id="SM01012">
    <property type="entry name" value="ANTAR"/>
    <property type="match status" value="1"/>
</dbReference>
<dbReference type="PROSITE" id="PS50921">
    <property type="entry name" value="ANTAR"/>
    <property type="match status" value="1"/>
</dbReference>
<name>A0A563EK09_9PSEU</name>
<dbReference type="InterPro" id="IPR011006">
    <property type="entry name" value="CheY-like_superfamily"/>
</dbReference>
<dbReference type="InterPro" id="IPR036388">
    <property type="entry name" value="WH-like_DNA-bd_sf"/>
</dbReference>
<evidence type="ECO:0000259" key="2">
    <source>
        <dbReference type="PROSITE" id="PS50921"/>
    </source>
</evidence>
<dbReference type="Gene3D" id="1.10.10.10">
    <property type="entry name" value="Winged helix-like DNA-binding domain superfamily/Winged helix DNA-binding domain"/>
    <property type="match status" value="1"/>
</dbReference>
<protein>
    <submittedName>
        <fullName evidence="3">ANTAR domain-containing protein</fullName>
    </submittedName>
</protein>
<dbReference type="OrthoDB" id="3688893at2"/>
<comment type="caution">
    <text evidence="3">The sequence shown here is derived from an EMBL/GenBank/DDBJ whole genome shotgun (WGS) entry which is preliminary data.</text>
</comment>
<dbReference type="EMBL" id="VOBR01000027">
    <property type="protein sequence ID" value="TWP47264.1"/>
    <property type="molecule type" value="Genomic_DNA"/>
</dbReference>
<evidence type="ECO:0000313" key="3">
    <source>
        <dbReference type="EMBL" id="TWP47264.1"/>
    </source>
</evidence>
<accession>A0A563EK09</accession>
<feature type="domain" description="ANTAR" evidence="2">
    <location>
        <begin position="15"/>
        <end position="76"/>
    </location>
</feature>
<dbReference type="Proteomes" id="UP000316639">
    <property type="component" value="Unassembled WGS sequence"/>
</dbReference>
<dbReference type="SUPFAM" id="SSF52172">
    <property type="entry name" value="CheY-like"/>
    <property type="match status" value="1"/>
</dbReference>
<dbReference type="InterPro" id="IPR005561">
    <property type="entry name" value="ANTAR"/>
</dbReference>
<keyword evidence="4" id="KW-1185">Reference proteome</keyword>
<dbReference type="Pfam" id="PF03861">
    <property type="entry name" value="ANTAR"/>
    <property type="match status" value="1"/>
</dbReference>
<feature type="region of interest" description="Disordered" evidence="1">
    <location>
        <begin position="105"/>
        <end position="131"/>
    </location>
</feature>
<gene>
    <name evidence="3" type="ORF">FKR81_32950</name>
</gene>
<evidence type="ECO:0000256" key="1">
    <source>
        <dbReference type="SAM" id="MobiDB-lite"/>
    </source>
</evidence>
<proteinExistence type="predicted"/>
<sequence>MTQRRERSPAVSASIAALEAEVAGLRKALQNRTVIGQATGLIAARTPCTPHQAFELLVQLSQHHNIKLHIAARRLVTAFVTAHLGNPVAPADQALWDYLTTANESGGTTTAMSDGENDTDGDANTTSEAGT</sequence>
<feature type="compositionally biased region" description="Polar residues" evidence="1">
    <location>
        <begin position="122"/>
        <end position="131"/>
    </location>
</feature>
<evidence type="ECO:0000313" key="4">
    <source>
        <dbReference type="Proteomes" id="UP000316639"/>
    </source>
</evidence>
<dbReference type="AlphaFoldDB" id="A0A563EK09"/>
<dbReference type="GO" id="GO:0003723">
    <property type="term" value="F:RNA binding"/>
    <property type="evidence" value="ECO:0007669"/>
    <property type="project" value="InterPro"/>
</dbReference>